<evidence type="ECO:0000313" key="2">
    <source>
        <dbReference type="Proteomes" id="UP000422519"/>
    </source>
</evidence>
<name>A0AAD1GIW2_RICCR</name>
<dbReference type="Proteomes" id="UP000422519">
    <property type="component" value="Chromosome"/>
</dbReference>
<dbReference type="InterPro" id="IPR022439">
    <property type="entry name" value="RPE4"/>
</dbReference>
<dbReference type="EMBL" id="AP019863">
    <property type="protein sequence ID" value="BBM92910.1"/>
    <property type="molecule type" value="Genomic_DNA"/>
</dbReference>
<sequence length="43" mass="5330">MKNTNISIFNYFLDTVVKPRYNTEYAFQSMQPYRMRFSYCPYT</sequence>
<dbReference type="AlphaFoldDB" id="A0AAD1GIW2"/>
<organism evidence="1 2">
    <name type="scientific">Rickettsia conorii subsp. heilongjiangensis</name>
    <dbReference type="NCBI Taxonomy" id="226665"/>
    <lineage>
        <taxon>Bacteria</taxon>
        <taxon>Pseudomonadati</taxon>
        <taxon>Pseudomonadota</taxon>
        <taxon>Alphaproteobacteria</taxon>
        <taxon>Rickettsiales</taxon>
        <taxon>Rickettsiaceae</taxon>
        <taxon>Rickettsieae</taxon>
        <taxon>Rickettsia</taxon>
        <taxon>spotted fever group</taxon>
    </lineage>
</organism>
<dbReference type="NCBIfam" id="TIGR03777">
    <property type="entry name" value="RPE4"/>
    <property type="match status" value="1"/>
</dbReference>
<accession>A0AAD1GIW2</accession>
<evidence type="ECO:0000313" key="1">
    <source>
        <dbReference type="EMBL" id="BBM92910.1"/>
    </source>
</evidence>
<reference evidence="1" key="1">
    <citation type="journal article" date="2019" name="Front. Microbiol.">
        <title>Genomic features of Rickettsia heilongjiangensis revealed by intraspecies comparison and detailed comparison with Rickettsia japonica.</title>
        <authorList>
            <person name="Kasama K."/>
            <person name="Fujita H."/>
            <person name="Yamamoto S."/>
            <person name="Ooka T."/>
            <person name="Gotoh Y."/>
            <person name="Ogura Y."/>
            <person name="Ando S."/>
            <person name="Hayashi T."/>
        </authorList>
    </citation>
    <scope>NUCLEOTIDE SEQUENCE</scope>
    <source>
        <strain evidence="1">HCN-13</strain>
    </source>
</reference>
<proteinExistence type="predicted"/>
<protein>
    <submittedName>
        <fullName evidence="1">Uncharacterized protein</fullName>
    </submittedName>
</protein>
<gene>
    <name evidence="1" type="ORF">RHHCN13_07985</name>
</gene>